<evidence type="ECO:0000256" key="2">
    <source>
        <dbReference type="ARBA" id="ARBA00022475"/>
    </source>
</evidence>
<feature type="transmembrane region" description="Helical" evidence="11">
    <location>
        <begin position="330"/>
        <end position="350"/>
    </location>
</feature>
<keyword evidence="4 11" id="KW-0812">Transmembrane</keyword>
<feature type="transmembrane region" description="Helical" evidence="11">
    <location>
        <begin position="572"/>
        <end position="592"/>
    </location>
</feature>
<keyword evidence="7" id="KW-0862">Zinc</keyword>
<proteinExistence type="predicted"/>
<sequence>MRAGLRPTGRAVTSVLFGLLSLQVAVSTLIVFRGLFALTPQGRHWARLWGQCLTDHLLNAPPDRLTDLPSVAEWASSSRADLGALEACVAPAQSDLLRWLVGGLLIVLAVAALLYAAHPWVLHRRYRLRSFDPSDAALLLAELERLRRVAGTGRVRFLSRPFDPVPSAFVHGPPGRRAVVLSAGLVVRFHTDPAAFRATVLHELAHVRNRDVDLTYAALALTGAFTLVVGGAAVWLCAHIAIDPGLTAGFVLRTLGLLAVTGVLLAALVRAREFQADARLAAWGADGDALPRVLAGMPSPVRRARPRLHPAPALRLAALRGSAPLFGQDFPGGLGIGLIAMVGLSGLNRAAWLQEPDPHRAVWANAGMAVLVAAVVVGGRWRLESGPDALSDDGRVWPFSTGLSVGLTIGSLLSLETAFRPVSALGLPVWMAVWTLLVVAVTAPVTCWVVRGTTAAAQAARGRPAVHLAAVALAAAAYTVVLRLVDLGFLTTAPLSGEGPQAALSNLTEPLVLAGVAYNSAAVTTLLGCVGVLAVGATCAWAAGRLRARHRTEVRAPRADGMRSALRSGLRAGLVAGAAVLVLVLLAAWQAHRLPLLDRWGNEFVIRFQFLLIAVVDVIALLTGLLAAGRSPRTGLVRGGVAALVCAAAGAIALTVQPVLGRCVGAFALRPSSRGCLTAPASDTVMLTLVPGVTGVLCVLLLPAWLGLRRRVAGRLPSPVRPWALRGRVLTLAAGLPVLAGLFLTGHTVAHESAHPPAMAGASIGDQGWVGAADYRFRLALGWFDVSSQPDDSGAELRARPEGSLIRAQLSVTRPTEQFPFEESKAKILAKGGREIAVAGHRALVLDGQGPGEDRVRFVLIENGTRQLLVGLSAPQLDWPDRLRDLDVMLAGWQWQGAGTPRG</sequence>
<name>A0A561EKY1_9ACTN</name>
<comment type="caution">
    <text evidence="13">The sequence shown here is derived from an EMBL/GenBank/DDBJ whole genome shotgun (WGS) entry which is preliminary data.</text>
</comment>
<keyword evidence="5" id="KW-0479">Metal-binding</keyword>
<accession>A0A561EKY1</accession>
<organism evidence="13 14">
    <name type="scientific">Kitasatospora atroaurantiaca</name>
    <dbReference type="NCBI Taxonomy" id="285545"/>
    <lineage>
        <taxon>Bacteria</taxon>
        <taxon>Bacillati</taxon>
        <taxon>Actinomycetota</taxon>
        <taxon>Actinomycetes</taxon>
        <taxon>Kitasatosporales</taxon>
        <taxon>Streptomycetaceae</taxon>
        <taxon>Kitasatospora</taxon>
    </lineage>
</organism>
<feature type="transmembrane region" description="Helical" evidence="11">
    <location>
        <begin position="216"/>
        <end position="242"/>
    </location>
</feature>
<feature type="transmembrane region" description="Helical" evidence="11">
    <location>
        <begin position="395"/>
        <end position="415"/>
    </location>
</feature>
<evidence type="ECO:0000256" key="8">
    <source>
        <dbReference type="ARBA" id="ARBA00022989"/>
    </source>
</evidence>
<comment type="cofactor">
    <cofactor evidence="1">
        <name>Zn(2+)</name>
        <dbReference type="ChEBI" id="CHEBI:29105"/>
    </cofactor>
</comment>
<dbReference type="GO" id="GO:0006508">
    <property type="term" value="P:proteolysis"/>
    <property type="evidence" value="ECO:0007669"/>
    <property type="project" value="UniProtKB-KW"/>
</dbReference>
<evidence type="ECO:0000256" key="1">
    <source>
        <dbReference type="ARBA" id="ARBA00001947"/>
    </source>
</evidence>
<evidence type="ECO:0000313" key="13">
    <source>
        <dbReference type="EMBL" id="TWE16276.1"/>
    </source>
</evidence>
<dbReference type="RefSeq" id="WP_170290509.1">
    <property type="nucleotide sequence ID" value="NZ_BAAABR010000002.1"/>
</dbReference>
<feature type="transmembrane region" description="Helical" evidence="11">
    <location>
        <begin position="641"/>
        <end position="669"/>
    </location>
</feature>
<dbReference type="InterPro" id="IPR001915">
    <property type="entry name" value="Peptidase_M48"/>
</dbReference>
<dbReference type="GO" id="GO:0046872">
    <property type="term" value="F:metal ion binding"/>
    <property type="evidence" value="ECO:0007669"/>
    <property type="project" value="UniProtKB-KW"/>
</dbReference>
<feature type="transmembrane region" description="Helical" evidence="11">
    <location>
        <begin position="427"/>
        <end position="453"/>
    </location>
</feature>
<feature type="transmembrane region" description="Helical" evidence="11">
    <location>
        <begin position="99"/>
        <end position="122"/>
    </location>
</feature>
<evidence type="ECO:0000256" key="4">
    <source>
        <dbReference type="ARBA" id="ARBA00022692"/>
    </source>
</evidence>
<evidence type="ECO:0000256" key="7">
    <source>
        <dbReference type="ARBA" id="ARBA00022833"/>
    </source>
</evidence>
<dbReference type="PANTHER" id="PTHR43221:SF2">
    <property type="entry name" value="PROTEASE HTPX HOMOLOG"/>
    <property type="match status" value="1"/>
</dbReference>
<protein>
    <submittedName>
        <fullName evidence="13">Zn-dependent protease with chaperone function</fullName>
    </submittedName>
</protein>
<feature type="transmembrane region" description="Helical" evidence="11">
    <location>
        <begin position="362"/>
        <end position="383"/>
    </location>
</feature>
<evidence type="ECO:0000259" key="12">
    <source>
        <dbReference type="Pfam" id="PF01435"/>
    </source>
</evidence>
<feature type="transmembrane region" description="Helical" evidence="11">
    <location>
        <begin position="604"/>
        <end position="629"/>
    </location>
</feature>
<evidence type="ECO:0000256" key="6">
    <source>
        <dbReference type="ARBA" id="ARBA00022801"/>
    </source>
</evidence>
<keyword evidence="3 13" id="KW-0645">Protease</keyword>
<evidence type="ECO:0000256" key="3">
    <source>
        <dbReference type="ARBA" id="ARBA00022670"/>
    </source>
</evidence>
<dbReference type="Proteomes" id="UP000318416">
    <property type="component" value="Unassembled WGS sequence"/>
</dbReference>
<feature type="transmembrane region" description="Helical" evidence="11">
    <location>
        <begin position="521"/>
        <end position="543"/>
    </location>
</feature>
<feature type="transmembrane region" description="Helical" evidence="11">
    <location>
        <begin position="729"/>
        <end position="750"/>
    </location>
</feature>
<keyword evidence="6" id="KW-0378">Hydrolase</keyword>
<feature type="transmembrane region" description="Helical" evidence="11">
    <location>
        <begin position="12"/>
        <end position="36"/>
    </location>
</feature>
<reference evidence="13 14" key="1">
    <citation type="submission" date="2019-06" db="EMBL/GenBank/DDBJ databases">
        <title>Sequencing the genomes of 1000 actinobacteria strains.</title>
        <authorList>
            <person name="Klenk H.-P."/>
        </authorList>
    </citation>
    <scope>NUCLEOTIDE SEQUENCE [LARGE SCALE GENOMIC DNA]</scope>
    <source>
        <strain evidence="13 14">DSM 41649</strain>
    </source>
</reference>
<keyword evidence="14" id="KW-1185">Reference proteome</keyword>
<evidence type="ECO:0000256" key="10">
    <source>
        <dbReference type="ARBA" id="ARBA00023136"/>
    </source>
</evidence>
<keyword evidence="10 11" id="KW-0472">Membrane</keyword>
<evidence type="ECO:0000256" key="5">
    <source>
        <dbReference type="ARBA" id="ARBA00022723"/>
    </source>
</evidence>
<dbReference type="AlphaFoldDB" id="A0A561EKY1"/>
<dbReference type="Pfam" id="PF01435">
    <property type="entry name" value="Peptidase_M48"/>
    <property type="match status" value="1"/>
</dbReference>
<keyword evidence="2" id="KW-1003">Cell membrane</keyword>
<feature type="transmembrane region" description="Helical" evidence="11">
    <location>
        <begin position="248"/>
        <end position="269"/>
    </location>
</feature>
<feature type="domain" description="Peptidase M48" evidence="12">
    <location>
        <begin position="163"/>
        <end position="321"/>
    </location>
</feature>
<evidence type="ECO:0000256" key="11">
    <source>
        <dbReference type="SAM" id="Phobius"/>
    </source>
</evidence>
<gene>
    <name evidence="13" type="ORF">FB465_1253</name>
</gene>
<dbReference type="Gene3D" id="3.30.2010.10">
    <property type="entry name" value="Metalloproteases ('zincins'), catalytic domain"/>
    <property type="match status" value="1"/>
</dbReference>
<dbReference type="PANTHER" id="PTHR43221">
    <property type="entry name" value="PROTEASE HTPX"/>
    <property type="match status" value="1"/>
</dbReference>
<keyword evidence="8 11" id="KW-1133">Transmembrane helix</keyword>
<dbReference type="EMBL" id="VIVR01000001">
    <property type="protein sequence ID" value="TWE16276.1"/>
    <property type="molecule type" value="Genomic_DNA"/>
</dbReference>
<dbReference type="CDD" id="cd07329">
    <property type="entry name" value="M56_like"/>
    <property type="match status" value="1"/>
</dbReference>
<keyword evidence="9" id="KW-0482">Metalloprotease</keyword>
<dbReference type="GO" id="GO:0004222">
    <property type="term" value="F:metalloendopeptidase activity"/>
    <property type="evidence" value="ECO:0007669"/>
    <property type="project" value="InterPro"/>
</dbReference>
<evidence type="ECO:0000256" key="9">
    <source>
        <dbReference type="ARBA" id="ARBA00023049"/>
    </source>
</evidence>
<feature type="transmembrane region" description="Helical" evidence="11">
    <location>
        <begin position="465"/>
        <end position="485"/>
    </location>
</feature>
<dbReference type="InterPro" id="IPR050083">
    <property type="entry name" value="HtpX_protease"/>
</dbReference>
<feature type="transmembrane region" description="Helical" evidence="11">
    <location>
        <begin position="689"/>
        <end position="708"/>
    </location>
</feature>
<evidence type="ECO:0000313" key="14">
    <source>
        <dbReference type="Proteomes" id="UP000318416"/>
    </source>
</evidence>